<dbReference type="OrthoDB" id="10265969at2759"/>
<dbReference type="GO" id="GO:0003714">
    <property type="term" value="F:transcription corepressor activity"/>
    <property type="evidence" value="ECO:0007669"/>
    <property type="project" value="InterPro"/>
</dbReference>
<dbReference type="InterPro" id="IPR039774">
    <property type="entry name" value="Sin3-like"/>
</dbReference>
<feature type="non-terminal residue" evidence="4">
    <location>
        <position position="1"/>
    </location>
</feature>
<dbReference type="GO" id="GO:0000785">
    <property type="term" value="C:chromatin"/>
    <property type="evidence" value="ECO:0007669"/>
    <property type="project" value="TreeGrafter"/>
</dbReference>
<reference evidence="4 5" key="1">
    <citation type="journal article" date="2013" name="BMC Genomics">
        <title>The miniature genome of a carnivorous plant Genlisea aurea contains a low number of genes and short non-coding sequences.</title>
        <authorList>
            <person name="Leushkin E.V."/>
            <person name="Sutormin R.A."/>
            <person name="Nabieva E.R."/>
            <person name="Penin A.A."/>
            <person name="Kondrashov A.S."/>
            <person name="Logacheva M.D."/>
        </authorList>
    </citation>
    <scope>NUCLEOTIDE SEQUENCE [LARGE SCALE GENOMIC DNA]</scope>
</reference>
<comment type="caution">
    <text evidence="4">The sequence shown here is derived from an EMBL/GenBank/DDBJ whole genome shotgun (WGS) entry which is preliminary data.</text>
</comment>
<evidence type="ECO:0000256" key="1">
    <source>
        <dbReference type="ARBA" id="ARBA00022491"/>
    </source>
</evidence>
<gene>
    <name evidence="4" type="ORF">M569_09545</name>
</gene>
<dbReference type="InterPro" id="IPR013194">
    <property type="entry name" value="HDAC_interact_dom"/>
</dbReference>
<dbReference type="SMART" id="SM00761">
    <property type="entry name" value="HDAC_interact"/>
    <property type="match status" value="1"/>
</dbReference>
<accession>S8DYV5</accession>
<evidence type="ECO:0000256" key="2">
    <source>
        <dbReference type="SAM" id="MobiDB-lite"/>
    </source>
</evidence>
<evidence type="ECO:0000313" key="5">
    <source>
        <dbReference type="Proteomes" id="UP000015453"/>
    </source>
</evidence>
<dbReference type="EMBL" id="AUSU01004353">
    <property type="protein sequence ID" value="EPS65232.1"/>
    <property type="molecule type" value="Genomic_DNA"/>
</dbReference>
<feature type="domain" description="Histone deacetylase interacting" evidence="3">
    <location>
        <begin position="78"/>
        <end position="178"/>
    </location>
</feature>
<dbReference type="AlphaFoldDB" id="S8DYV5"/>
<dbReference type="Pfam" id="PF08295">
    <property type="entry name" value="Sin3_corepress"/>
    <property type="match status" value="1"/>
</dbReference>
<proteinExistence type="predicted"/>
<dbReference type="PANTHER" id="PTHR12346">
    <property type="entry name" value="SIN3B-RELATED"/>
    <property type="match status" value="1"/>
</dbReference>
<evidence type="ECO:0000313" key="4">
    <source>
        <dbReference type="EMBL" id="EPS65232.1"/>
    </source>
</evidence>
<dbReference type="GO" id="GO:0000118">
    <property type="term" value="C:histone deacetylase complex"/>
    <property type="evidence" value="ECO:0007669"/>
    <property type="project" value="TreeGrafter"/>
</dbReference>
<sequence length="436" mass="49872">KDCRHAKNDDNIYSLLYIPGGLRHSRDGEDNDSDQDLKERDKDDRGIFHKDAHEQKIPLYGGREKFMLKSIQDLDLSNCESCTPSYRLLPDNYPTPAATGRTEIGDEVLNDRWVSVTSGSEDYSFKHMRKNQYEESLFRCEDDRFELDMLLESVNATAKHVEDLVNHMNTTDQLDGSFSIEDHLTALHRRCIERLYGEHGLDVFDVLRRNAPLALPVILTRLKQKQEEWVRCRADFNKIWAEIYAKNYHKSLDHRSFYFKQQDTKNLSAKALLGEIKELSEKNRSDDEMASVVDAGFQQSSRPQLEFVYSDPDIHEDLYELIKYSSGEICTPEQNDKVMKIWTFFLEPVLGLPVRHFPGEEKGVTGTVKNHCFQTVSCVSHKHHNHIDVVACLNTTDSSKTGVDRNENAAACRGHVLPHGNEGGISGNNYLGTSIC</sequence>
<feature type="compositionally biased region" description="Basic and acidic residues" evidence="2">
    <location>
        <begin position="35"/>
        <end position="44"/>
    </location>
</feature>
<keyword evidence="1" id="KW-0678">Repressor</keyword>
<protein>
    <recommendedName>
        <fullName evidence="3">Histone deacetylase interacting domain-containing protein</fullName>
    </recommendedName>
</protein>
<feature type="region of interest" description="Disordered" evidence="2">
    <location>
        <begin position="23"/>
        <end position="44"/>
    </location>
</feature>
<keyword evidence="5" id="KW-1185">Reference proteome</keyword>
<dbReference type="PANTHER" id="PTHR12346:SF0">
    <property type="entry name" value="SIN3A, ISOFORM G"/>
    <property type="match status" value="1"/>
</dbReference>
<dbReference type="GO" id="GO:0000122">
    <property type="term" value="P:negative regulation of transcription by RNA polymerase II"/>
    <property type="evidence" value="ECO:0007669"/>
    <property type="project" value="TreeGrafter"/>
</dbReference>
<evidence type="ECO:0000259" key="3">
    <source>
        <dbReference type="SMART" id="SM00761"/>
    </source>
</evidence>
<organism evidence="4 5">
    <name type="scientific">Genlisea aurea</name>
    <dbReference type="NCBI Taxonomy" id="192259"/>
    <lineage>
        <taxon>Eukaryota</taxon>
        <taxon>Viridiplantae</taxon>
        <taxon>Streptophyta</taxon>
        <taxon>Embryophyta</taxon>
        <taxon>Tracheophyta</taxon>
        <taxon>Spermatophyta</taxon>
        <taxon>Magnoliopsida</taxon>
        <taxon>eudicotyledons</taxon>
        <taxon>Gunneridae</taxon>
        <taxon>Pentapetalae</taxon>
        <taxon>asterids</taxon>
        <taxon>lamiids</taxon>
        <taxon>Lamiales</taxon>
        <taxon>Lentibulariaceae</taxon>
        <taxon>Genlisea</taxon>
    </lineage>
</organism>
<name>S8DYV5_9LAMI</name>
<dbReference type="Proteomes" id="UP000015453">
    <property type="component" value="Unassembled WGS sequence"/>
</dbReference>